<accession>A0ACC2N857</accession>
<dbReference type="Proteomes" id="UP001239111">
    <property type="component" value="Chromosome 4"/>
</dbReference>
<reference evidence="1" key="1">
    <citation type="submission" date="2023-04" db="EMBL/GenBank/DDBJ databases">
        <title>A chromosome-level genome assembly of the parasitoid wasp Eretmocerus hayati.</title>
        <authorList>
            <person name="Zhong Y."/>
            <person name="Liu S."/>
            <person name="Liu Y."/>
        </authorList>
    </citation>
    <scope>NUCLEOTIDE SEQUENCE</scope>
    <source>
        <strain evidence="1">ZJU_SS_LIU_2023</strain>
    </source>
</reference>
<sequence>MELRIIKAEPLILLVLVVVLTETAYLKQQSKSNACETTSCKKTAEYFLENINESIDPCVDFYQFACGNFIKNTPIPQDKDGVDSNLLVNEQIMIQLRDGILNLTTKNPQESFTKLRLYYDTCVNQEQSSQSIRADYDKILQRVGGWPVLGNKYHDQSNFDWRETMYKFRDMGFPDNFFVHVVYSQDLENSTLRSLYVGETQLSYPRWFLSQDRKSILIEAYFTYMVDVSVALGANEERAKVELEKVLQFEMDVAKQRLPDYERVDIKQLNNRMTLGQLQSLAPQVPWLEHLGHLFYPYLKFRPKDRVIVTNPDFLHKFLKLLSATPKRVQANYALWRLTQESLSYLQNDLRVKRAVDNFKNALGLAVGDGVNERKVVEPQWHKCVALVSRRMFLATAALYVRNYFDKDAKQAALILSDNVLWSLKDLVTEMSWISLGAQGKAQSKLDAVIFQIGYPDQLLNDTALDYFHRGLVINRESFWMTELNYNQWFEGLRSEQYDKPVDKMDWTGEFGESVTTSSAIYDSQKNIIRFPAGILQGAFFDNDNAKYVNYGTIGSAMGHELWHAIDEIGSKFDSEGNLSNDTWDPLTQYKYSNRAQCFIGQYNNYHIDEIGLYVNGRTTMVENMSDSVGLLAAYKTYVKWSKFRKAELPLPGFEKYSPRQLFWLANANFWCSKERPSSMRLSQTHDKHSPNRYRVNGPMSNLKEFARDFECEPGTPMNPVQKCSVL</sequence>
<comment type="caution">
    <text evidence="1">The sequence shown here is derived from an EMBL/GenBank/DDBJ whole genome shotgun (WGS) entry which is preliminary data.</text>
</comment>
<proteinExistence type="predicted"/>
<evidence type="ECO:0000313" key="1">
    <source>
        <dbReference type="EMBL" id="KAJ8667237.1"/>
    </source>
</evidence>
<protein>
    <submittedName>
        <fullName evidence="1">Uncharacterized protein</fullName>
    </submittedName>
</protein>
<keyword evidence="2" id="KW-1185">Reference proteome</keyword>
<name>A0ACC2N857_9HYME</name>
<dbReference type="EMBL" id="CM056744">
    <property type="protein sequence ID" value="KAJ8667237.1"/>
    <property type="molecule type" value="Genomic_DNA"/>
</dbReference>
<organism evidence="1 2">
    <name type="scientific">Eretmocerus hayati</name>
    <dbReference type="NCBI Taxonomy" id="131215"/>
    <lineage>
        <taxon>Eukaryota</taxon>
        <taxon>Metazoa</taxon>
        <taxon>Ecdysozoa</taxon>
        <taxon>Arthropoda</taxon>
        <taxon>Hexapoda</taxon>
        <taxon>Insecta</taxon>
        <taxon>Pterygota</taxon>
        <taxon>Neoptera</taxon>
        <taxon>Endopterygota</taxon>
        <taxon>Hymenoptera</taxon>
        <taxon>Apocrita</taxon>
        <taxon>Proctotrupomorpha</taxon>
        <taxon>Chalcidoidea</taxon>
        <taxon>Aphelinidae</taxon>
        <taxon>Aphelininae</taxon>
        <taxon>Eretmocerus</taxon>
    </lineage>
</organism>
<gene>
    <name evidence="1" type="ORF">QAD02_008899</name>
</gene>
<evidence type="ECO:0000313" key="2">
    <source>
        <dbReference type="Proteomes" id="UP001239111"/>
    </source>
</evidence>